<dbReference type="EMBL" id="FUEG01000002">
    <property type="protein sequence ID" value="SJL00779.1"/>
    <property type="molecule type" value="Genomic_DNA"/>
</dbReference>
<evidence type="ECO:0000313" key="2">
    <source>
        <dbReference type="EMBL" id="SJL00779.1"/>
    </source>
</evidence>
<feature type="compositionally biased region" description="Low complexity" evidence="1">
    <location>
        <begin position="116"/>
        <end position="129"/>
    </location>
</feature>
<protein>
    <recommendedName>
        <fullName evidence="4">EH domain-containing protein</fullName>
    </recommendedName>
</protein>
<sequence length="315" mass="34079">MTSVQSRIHAFESLSNASSPPSPPSASLIDLKDWVVDVTPIVDVAPPLPPRNTGTLKPPATHTYPPKHTSASSISSFHSVSLDGQTSTDGDSIDDSSYENVSPIQPTPPKLPKRPPSASSTSTTASTRRPAPPPPPASSSRSSITSTRPSSRASSTSLAPSLTRPTPIPPAARARYTSIFDRNISQRNLARQQRKAKPPPTLPFLSPRKSRQAAGWRGLSVDLITGADDLPTAESDSEDDSPLTLPPHIVKLIWRKSCLGDTKLAQIWTECTQGHLRSQAGLTKDEFVSGMWKIDEELRRRGNPQKSRMTRTRHG</sequence>
<feature type="region of interest" description="Disordered" evidence="1">
    <location>
        <begin position="188"/>
        <end position="215"/>
    </location>
</feature>
<feature type="compositionally biased region" description="Low complexity" evidence="1">
    <location>
        <begin position="138"/>
        <end position="171"/>
    </location>
</feature>
<evidence type="ECO:0000313" key="3">
    <source>
        <dbReference type="Proteomes" id="UP000219338"/>
    </source>
</evidence>
<evidence type="ECO:0008006" key="4">
    <source>
        <dbReference type="Google" id="ProtNLM"/>
    </source>
</evidence>
<proteinExistence type="predicted"/>
<dbReference type="Proteomes" id="UP000219338">
    <property type="component" value="Unassembled WGS sequence"/>
</dbReference>
<reference evidence="3" key="1">
    <citation type="journal article" date="2017" name="Nat. Ecol. Evol.">
        <title>Genome expansion and lineage-specific genetic innovations in the forest pathogenic fungi Armillaria.</title>
        <authorList>
            <person name="Sipos G."/>
            <person name="Prasanna A.N."/>
            <person name="Walter M.C."/>
            <person name="O'Connor E."/>
            <person name="Balint B."/>
            <person name="Krizsan K."/>
            <person name="Kiss B."/>
            <person name="Hess J."/>
            <person name="Varga T."/>
            <person name="Slot J."/>
            <person name="Riley R."/>
            <person name="Boka B."/>
            <person name="Rigling D."/>
            <person name="Barry K."/>
            <person name="Lee J."/>
            <person name="Mihaltcheva S."/>
            <person name="LaButti K."/>
            <person name="Lipzen A."/>
            <person name="Waldron R."/>
            <person name="Moloney N.M."/>
            <person name="Sperisen C."/>
            <person name="Kredics L."/>
            <person name="Vagvoelgyi C."/>
            <person name="Patrignani A."/>
            <person name="Fitzpatrick D."/>
            <person name="Nagy I."/>
            <person name="Doyle S."/>
            <person name="Anderson J.B."/>
            <person name="Grigoriev I.V."/>
            <person name="Gueldener U."/>
            <person name="Muensterkoetter M."/>
            <person name="Nagy L.G."/>
        </authorList>
    </citation>
    <scope>NUCLEOTIDE SEQUENCE [LARGE SCALE GENOMIC DNA]</scope>
    <source>
        <strain evidence="3">C18/9</strain>
    </source>
</reference>
<organism evidence="2 3">
    <name type="scientific">Armillaria ostoyae</name>
    <name type="common">Armillaria root rot fungus</name>
    <dbReference type="NCBI Taxonomy" id="47428"/>
    <lineage>
        <taxon>Eukaryota</taxon>
        <taxon>Fungi</taxon>
        <taxon>Dikarya</taxon>
        <taxon>Basidiomycota</taxon>
        <taxon>Agaricomycotina</taxon>
        <taxon>Agaricomycetes</taxon>
        <taxon>Agaricomycetidae</taxon>
        <taxon>Agaricales</taxon>
        <taxon>Marasmiineae</taxon>
        <taxon>Physalacriaceae</taxon>
        <taxon>Armillaria</taxon>
    </lineage>
</organism>
<name>A0A284QWG9_ARMOS</name>
<accession>A0A284QWG9</accession>
<dbReference type="OMA" id="TECTQGH"/>
<gene>
    <name evidence="2" type="ORF">ARMOST_04093</name>
</gene>
<dbReference type="OrthoDB" id="10045710at2759"/>
<feature type="region of interest" description="Disordered" evidence="1">
    <location>
        <begin position="42"/>
        <end position="171"/>
    </location>
</feature>
<dbReference type="AlphaFoldDB" id="A0A284QWG9"/>
<feature type="compositionally biased region" description="Low complexity" evidence="1">
    <location>
        <begin position="70"/>
        <end position="90"/>
    </location>
</feature>
<feature type="region of interest" description="Disordered" evidence="1">
    <location>
        <begin position="1"/>
        <end position="27"/>
    </location>
</feature>
<dbReference type="Gene3D" id="1.10.238.10">
    <property type="entry name" value="EF-hand"/>
    <property type="match status" value="1"/>
</dbReference>
<dbReference type="STRING" id="47428.A0A284QWG9"/>
<keyword evidence="3" id="KW-1185">Reference proteome</keyword>
<evidence type="ECO:0000256" key="1">
    <source>
        <dbReference type="SAM" id="MobiDB-lite"/>
    </source>
</evidence>